<feature type="region of interest" description="Disordered" evidence="6">
    <location>
        <begin position="855"/>
        <end position="920"/>
    </location>
</feature>
<dbReference type="Pfam" id="PF14631">
    <property type="entry name" value="FancD2"/>
    <property type="match status" value="1"/>
</dbReference>
<keyword evidence="4" id="KW-0539">Nucleus</keyword>
<evidence type="ECO:0000256" key="5">
    <source>
        <dbReference type="ARBA" id="ARBA00093456"/>
    </source>
</evidence>
<dbReference type="GO" id="GO:0031573">
    <property type="term" value="P:mitotic intra-S DNA damage checkpoint signaling"/>
    <property type="evidence" value="ECO:0007669"/>
    <property type="project" value="TreeGrafter"/>
</dbReference>
<feature type="non-terminal residue" evidence="7">
    <location>
        <position position="1"/>
    </location>
</feature>
<protein>
    <submittedName>
        <fullName evidence="7">Uncharacterized protein</fullName>
    </submittedName>
</protein>
<dbReference type="Proteomes" id="UP001177023">
    <property type="component" value="Unassembled WGS sequence"/>
</dbReference>
<name>A0AA36CNF4_9BILA</name>
<dbReference type="GO" id="GO:0000793">
    <property type="term" value="C:condensed chromosome"/>
    <property type="evidence" value="ECO:0007669"/>
    <property type="project" value="TreeGrafter"/>
</dbReference>
<evidence type="ECO:0000256" key="1">
    <source>
        <dbReference type="ARBA" id="ARBA00004123"/>
    </source>
</evidence>
<dbReference type="PANTHER" id="PTHR32086">
    <property type="entry name" value="FANCONI ANEMIA GROUP D2 PROTEIN"/>
    <property type="match status" value="1"/>
</dbReference>
<dbReference type="EMBL" id="CATQJA010002596">
    <property type="protein sequence ID" value="CAJ0572317.1"/>
    <property type="molecule type" value="Genomic_DNA"/>
</dbReference>
<evidence type="ECO:0000256" key="2">
    <source>
        <dbReference type="ARBA" id="ARBA00022499"/>
    </source>
</evidence>
<comment type="caution">
    <text evidence="7">The sequence shown here is derived from an EMBL/GenBank/DDBJ whole genome shotgun (WGS) entry which is preliminary data.</text>
</comment>
<dbReference type="GO" id="GO:0005634">
    <property type="term" value="C:nucleus"/>
    <property type="evidence" value="ECO:0007669"/>
    <property type="project" value="UniProtKB-SubCell"/>
</dbReference>
<evidence type="ECO:0000256" key="3">
    <source>
        <dbReference type="ARBA" id="ARBA00022843"/>
    </source>
</evidence>
<feature type="region of interest" description="Disordered" evidence="6">
    <location>
        <begin position="1"/>
        <end position="37"/>
    </location>
</feature>
<organism evidence="7 8">
    <name type="scientific">Mesorhabditis spiculigera</name>
    <dbReference type="NCBI Taxonomy" id="96644"/>
    <lineage>
        <taxon>Eukaryota</taxon>
        <taxon>Metazoa</taxon>
        <taxon>Ecdysozoa</taxon>
        <taxon>Nematoda</taxon>
        <taxon>Chromadorea</taxon>
        <taxon>Rhabditida</taxon>
        <taxon>Rhabditina</taxon>
        <taxon>Rhabditomorpha</taxon>
        <taxon>Rhabditoidea</taxon>
        <taxon>Rhabditidae</taxon>
        <taxon>Mesorhabditinae</taxon>
        <taxon>Mesorhabditis</taxon>
    </lineage>
</organism>
<evidence type="ECO:0000256" key="6">
    <source>
        <dbReference type="SAM" id="MobiDB-lite"/>
    </source>
</evidence>
<feature type="compositionally biased region" description="Acidic residues" evidence="6">
    <location>
        <begin position="387"/>
        <end position="406"/>
    </location>
</feature>
<dbReference type="PANTHER" id="PTHR32086:SF0">
    <property type="entry name" value="FANCONI ANEMIA GROUP D2 PROTEIN"/>
    <property type="match status" value="1"/>
</dbReference>
<reference evidence="7" key="1">
    <citation type="submission" date="2023-06" db="EMBL/GenBank/DDBJ databases">
        <authorList>
            <person name="Delattre M."/>
        </authorList>
    </citation>
    <scope>NUCLEOTIDE SEQUENCE</scope>
    <source>
        <strain evidence="7">AF72</strain>
    </source>
</reference>
<evidence type="ECO:0000256" key="4">
    <source>
        <dbReference type="ARBA" id="ARBA00023242"/>
    </source>
</evidence>
<dbReference type="InterPro" id="IPR029448">
    <property type="entry name" value="FANCD2"/>
</dbReference>
<dbReference type="GO" id="GO:0036297">
    <property type="term" value="P:interstrand cross-link repair"/>
    <property type="evidence" value="ECO:0007669"/>
    <property type="project" value="TreeGrafter"/>
</dbReference>
<accession>A0AA36CNF4</accession>
<keyword evidence="8" id="KW-1185">Reference proteome</keyword>
<dbReference type="SUPFAM" id="SSF48371">
    <property type="entry name" value="ARM repeat"/>
    <property type="match status" value="1"/>
</dbReference>
<proteinExistence type="inferred from homology"/>
<gene>
    <name evidence="7" type="ORF">MSPICULIGERA_LOCUS10706</name>
</gene>
<evidence type="ECO:0000313" key="8">
    <source>
        <dbReference type="Proteomes" id="UP001177023"/>
    </source>
</evidence>
<comment type="subcellular location">
    <subcellularLocation>
        <location evidence="1">Nucleus</location>
    </subcellularLocation>
</comment>
<evidence type="ECO:0000313" key="7">
    <source>
        <dbReference type="EMBL" id="CAJ0572317.1"/>
    </source>
</evidence>
<dbReference type="GO" id="GO:1990918">
    <property type="term" value="P:double-strand break repair involved in meiotic recombination"/>
    <property type="evidence" value="ECO:0007669"/>
    <property type="project" value="TreeGrafter"/>
</dbReference>
<dbReference type="InterPro" id="IPR016024">
    <property type="entry name" value="ARM-type_fold"/>
</dbReference>
<sequence>MPTQLDEEDLFADENDDFGLGNTTKSKEKQPGKRAEVVVKDEEDEDLMQHIASFSQRVKQGGGGNRVDDFGTTLTPRNPFEEFLTTQCGCELRKSDGEEYVWLAGDMTHSGLLLKLNELLSDEQKCGRLLPKIQKAFNERKTLTILLAPIRTQFGPQDTIIRALLLTPGTQTAVFGYLLEAVEKHSEGAQDDAEQLGLLCVAQIRYLDYVVDSGALAMGVINRDFSKWIPTVRDELVRALPEVIPDSLNQQEVALRLRNLVLERDPNLQKRGFRQAALSSLSLLWTSPSIAEEIALSLINNINSYDAASIAQVIEIALNSAETLGPGGLLKILGAVRDSLRVESMKIDKEDSSGKALDELVCEIFMKFPATCDWLARKNGPATSEDANSDDGPQDEGEDVEIEEQSENLGEQKAFTLFELLLAISLLSQENCPPEIEQALKNPAGDLATLDQFKETVSRAFKFKKFVIRNREGILRLANRLLWSNDEPIREIGGLIYAGTIQAVGVNNSKDVLSKLLDHLTRNDGEAAACLAALESLVENALPALKPNLDTLKESLDSLSQLSGANCLRLFRLLVSIYTNDVDCEKLRTEVCESIERFSRAPNPRSKLWAILGLITQFEAAFNSKASTREASISSVLTSIDQISTGNPLLRAVSYRFLADIFRRNGRAAKSGSLQSWARKLCDSFKTDFFKERPVDYVAAMRLEDDTYRIPSTRWLSVESERWPEFVPLLDLVEQLSLLDARWSHGNAKEAEKAHWSEINFVFEANLAADRIDEQAMGSEESALISMRECFFMVHALYSILNTFAPSAEATAENLANIQKKYALLDDCLKRLMTYVLDANEWKVPDMDLDRNDRYLATKKPSKRRAPATGQRNGRNKKKKSTDAEDVEDPFHLAFDDEDEQQQRPGSSDAAPPAVEEPELDIEDQKELFPVLRLSVICKLIAADSLSLTHQSQLLTLFADIVRTHLPKREKRFTAFLAKDNRSFALHGSMAEQWSLSLRTVPRICQTIAQMRVYFKADQGDSNVTDQNHREHAKRIGVLLAALQGLSAILDYKEAAQGEKREKLLNKIEKGAADYLQIAATPSQDTGVVACQMVAQLCEVCPSIDIATILSEMAVGLLPECTEALRRDFALYLLGFLRKEWTDEGKPLKGPQIATAAATIFQKYIQIRERADRLVALEWLTLVKVARVTSRKSGAEKDATTVADPLITPESDGIFHSISKGTFTAIYRAALTCLNEVVDDDWAKPHAVSNRALKADEVMDRWVQASSIFAALSAMLQHKALRTSGMLYAFSREGRKFLHMFTKNSSFFPVFDKHLAQLSQKGHKTLRAMQMGTRYLSQISLHAKQHRSAVLLRSLPEIRVCTESFLRQVQTWITRWGVADSVEYGILVARNIDGEKILPIDDDAADEAAAPPPETPPPKKQRKSKDTSGKTATQAQAPEVRVKTEPVDVDDNSSAIL</sequence>
<keyword evidence="2" id="KW-1017">Isopeptide bond</keyword>
<feature type="region of interest" description="Disordered" evidence="6">
    <location>
        <begin position="1403"/>
        <end position="1457"/>
    </location>
</feature>
<dbReference type="GO" id="GO:0070182">
    <property type="term" value="F:DNA polymerase binding"/>
    <property type="evidence" value="ECO:0007669"/>
    <property type="project" value="TreeGrafter"/>
</dbReference>
<keyword evidence="3" id="KW-0832">Ubl conjugation</keyword>
<feature type="compositionally biased region" description="Acidic residues" evidence="6">
    <location>
        <begin position="1"/>
        <end position="17"/>
    </location>
</feature>
<dbReference type="GO" id="GO:0007129">
    <property type="term" value="P:homologous chromosome pairing at meiosis"/>
    <property type="evidence" value="ECO:0007669"/>
    <property type="project" value="TreeGrafter"/>
</dbReference>
<feature type="compositionally biased region" description="Basic and acidic residues" evidence="6">
    <location>
        <begin position="25"/>
        <end position="37"/>
    </location>
</feature>
<comment type="similarity">
    <text evidence="5">Belongs to the Fanconi anemia protein FANCD2 family.</text>
</comment>
<feature type="region of interest" description="Disordered" evidence="6">
    <location>
        <begin position="379"/>
        <end position="406"/>
    </location>
</feature>